<evidence type="ECO:0000313" key="4">
    <source>
        <dbReference type="Proteomes" id="UP000177588"/>
    </source>
</evidence>
<keyword evidence="2" id="KW-1133">Transmembrane helix</keyword>
<keyword evidence="2" id="KW-0812">Transmembrane</keyword>
<keyword evidence="2" id="KW-0472">Membrane</keyword>
<feature type="transmembrane region" description="Helical" evidence="2">
    <location>
        <begin position="34"/>
        <end position="57"/>
    </location>
</feature>
<dbReference type="Proteomes" id="UP000177588">
    <property type="component" value="Unassembled WGS sequence"/>
</dbReference>
<feature type="region of interest" description="Disordered" evidence="1">
    <location>
        <begin position="1"/>
        <end position="24"/>
    </location>
</feature>
<dbReference type="EMBL" id="MHCT01000030">
    <property type="protein sequence ID" value="OGY25389.1"/>
    <property type="molecule type" value="Genomic_DNA"/>
</dbReference>
<feature type="region of interest" description="Disordered" evidence="1">
    <location>
        <begin position="125"/>
        <end position="168"/>
    </location>
</feature>
<gene>
    <name evidence="3" type="ORF">A2Z24_00030</name>
</gene>
<name>A0A1G1WCG4_9BACT</name>
<comment type="caution">
    <text evidence="3">The sequence shown here is derived from an EMBL/GenBank/DDBJ whole genome shotgun (WGS) entry which is preliminary data.</text>
</comment>
<reference evidence="3 4" key="1">
    <citation type="journal article" date="2016" name="Nat. Commun.">
        <title>Thousands of microbial genomes shed light on interconnected biogeochemical processes in an aquifer system.</title>
        <authorList>
            <person name="Anantharaman K."/>
            <person name="Brown C.T."/>
            <person name="Hug L.A."/>
            <person name="Sharon I."/>
            <person name="Castelle C.J."/>
            <person name="Probst A.J."/>
            <person name="Thomas B.C."/>
            <person name="Singh A."/>
            <person name="Wilkins M.J."/>
            <person name="Karaoz U."/>
            <person name="Brodie E.L."/>
            <person name="Williams K.H."/>
            <person name="Hubbard S.S."/>
            <person name="Banfield J.F."/>
        </authorList>
    </citation>
    <scope>NUCLEOTIDE SEQUENCE [LARGE SCALE GENOMIC DNA]</scope>
</reference>
<evidence type="ECO:0000256" key="2">
    <source>
        <dbReference type="SAM" id="Phobius"/>
    </source>
</evidence>
<protein>
    <recommendedName>
        <fullName evidence="5">Type II secretion system protein GspG C-terminal domain-containing protein</fullName>
    </recommendedName>
</protein>
<proteinExistence type="predicted"/>
<sequence length="168" mass="18747">MANFTPEKNVVPAKSPPSKVSNPFDPRSIEKSTYLHVVGIIVIAVLIAAASYAYLLFEQGRMIGGNKEVENGQSADSDKKFDQIQLKAKQDQQRRNDVDILNSALKSFFLKQKRAPDLLKELVPDPLKKLPTDPVTQKEYNYKPSQDKQGWQLSATLSDGSKFEVKGP</sequence>
<evidence type="ECO:0008006" key="5">
    <source>
        <dbReference type="Google" id="ProtNLM"/>
    </source>
</evidence>
<dbReference type="AlphaFoldDB" id="A0A1G1WCG4"/>
<evidence type="ECO:0000256" key="1">
    <source>
        <dbReference type="SAM" id="MobiDB-lite"/>
    </source>
</evidence>
<evidence type="ECO:0000313" key="3">
    <source>
        <dbReference type="EMBL" id="OGY25389.1"/>
    </source>
</evidence>
<organism evidence="3 4">
    <name type="scientific">Candidatus Woykebacteria bacterium RBG_16_44_10</name>
    <dbReference type="NCBI Taxonomy" id="1802597"/>
    <lineage>
        <taxon>Bacteria</taxon>
        <taxon>Candidatus Woykeibacteriota</taxon>
    </lineage>
</organism>
<accession>A0A1G1WCG4</accession>
<feature type="compositionally biased region" description="Polar residues" evidence="1">
    <location>
        <begin position="134"/>
        <end position="159"/>
    </location>
</feature>